<dbReference type="GO" id="GO:0006401">
    <property type="term" value="P:RNA catabolic process"/>
    <property type="evidence" value="ECO:0007669"/>
    <property type="project" value="InterPro"/>
</dbReference>
<keyword evidence="2" id="KW-1277">Toxin-antitoxin system</keyword>
<organism evidence="7 8">
    <name type="scientific">Aeromonas caviae</name>
    <name type="common">Aeromonas punctata</name>
    <dbReference type="NCBI Taxonomy" id="648"/>
    <lineage>
        <taxon>Bacteria</taxon>
        <taxon>Pseudomonadati</taxon>
        <taxon>Pseudomonadota</taxon>
        <taxon>Gammaproteobacteria</taxon>
        <taxon>Aeromonadales</taxon>
        <taxon>Aeromonadaceae</taxon>
        <taxon>Aeromonas</taxon>
    </lineage>
</organism>
<evidence type="ECO:0000256" key="1">
    <source>
        <dbReference type="ARBA" id="ARBA00008172"/>
    </source>
</evidence>
<dbReference type="PANTHER" id="PTHR38039">
    <property type="entry name" value="TOXIN YOEB"/>
    <property type="match status" value="1"/>
</dbReference>
<gene>
    <name evidence="7" type="ORF">KAM343_41700</name>
</gene>
<evidence type="ECO:0000313" key="8">
    <source>
        <dbReference type="Proteomes" id="UP000886939"/>
    </source>
</evidence>
<evidence type="ECO:0000256" key="3">
    <source>
        <dbReference type="ARBA" id="ARBA00022722"/>
    </source>
</evidence>
<comment type="similarity">
    <text evidence="1">Belongs to the YoeB family.</text>
</comment>
<name>A0AAV4YR02_AERCA</name>
<evidence type="ECO:0000256" key="2">
    <source>
        <dbReference type="ARBA" id="ARBA00022649"/>
    </source>
</evidence>
<dbReference type="GO" id="GO:0004519">
    <property type="term" value="F:endonuclease activity"/>
    <property type="evidence" value="ECO:0007669"/>
    <property type="project" value="UniProtKB-KW"/>
</dbReference>
<proteinExistence type="inferred from homology"/>
<keyword evidence="5" id="KW-0378">Hydrolase</keyword>
<dbReference type="AlphaFoldDB" id="A0AAV4YR02"/>
<dbReference type="Gene3D" id="3.30.2310.20">
    <property type="entry name" value="RelE-like"/>
    <property type="match status" value="1"/>
</dbReference>
<keyword evidence="3" id="KW-0540">Nuclease</keyword>
<evidence type="ECO:0000313" key="7">
    <source>
        <dbReference type="EMBL" id="GJA43374.1"/>
    </source>
</evidence>
<dbReference type="SUPFAM" id="SSF143011">
    <property type="entry name" value="RelE-like"/>
    <property type="match status" value="1"/>
</dbReference>
<keyword evidence="4" id="KW-0255">Endonuclease</keyword>
<dbReference type="Pfam" id="PF06769">
    <property type="entry name" value="YoeB_toxin"/>
    <property type="match status" value="1"/>
</dbReference>
<dbReference type="PANTHER" id="PTHR38039:SF1">
    <property type="entry name" value="TOXIN YOEB"/>
    <property type="match status" value="1"/>
</dbReference>
<dbReference type="GO" id="GO:0016787">
    <property type="term" value="F:hydrolase activity"/>
    <property type="evidence" value="ECO:0007669"/>
    <property type="project" value="UniProtKB-KW"/>
</dbReference>
<evidence type="ECO:0000256" key="5">
    <source>
        <dbReference type="ARBA" id="ARBA00022801"/>
    </source>
</evidence>
<dbReference type="InterPro" id="IPR009614">
    <property type="entry name" value="YoeB_toxin"/>
</dbReference>
<dbReference type="GO" id="GO:0045892">
    <property type="term" value="P:negative regulation of DNA-templated transcription"/>
    <property type="evidence" value="ECO:0007669"/>
    <property type="project" value="TreeGrafter"/>
</dbReference>
<reference evidence="7" key="1">
    <citation type="submission" date="2021-07" db="EMBL/GenBank/DDBJ databases">
        <title>Draft genome sequence of carbapenem-resistant Aeromonas spp. in Japan.</title>
        <authorList>
            <person name="Maehana S."/>
            <person name="Suzuki M."/>
            <person name="Kitasato H."/>
        </authorList>
    </citation>
    <scope>NUCLEOTIDE SEQUENCE</scope>
    <source>
        <strain evidence="7">KAM343</strain>
    </source>
</reference>
<dbReference type="EMBL" id="BPNI01000161">
    <property type="protein sequence ID" value="GJA43374.1"/>
    <property type="molecule type" value="Genomic_DNA"/>
</dbReference>
<sequence>MSKWTIDFTKNGADDFAYWKAIDQHKLERIRDLLHAIELDPFSGIGKPERLRHHKNPALYSRRIDQQHRLVYSVSGNTVTVIACRYHYGDK</sequence>
<dbReference type="NCBIfam" id="TIGR02116">
    <property type="entry name" value="toxin_Txe_YoeB"/>
    <property type="match status" value="1"/>
</dbReference>
<accession>A0AAV4YR02</accession>
<dbReference type="InterPro" id="IPR035093">
    <property type="entry name" value="RelE/ParE_toxin_dom_sf"/>
</dbReference>
<evidence type="ECO:0000256" key="4">
    <source>
        <dbReference type="ARBA" id="ARBA00022759"/>
    </source>
</evidence>
<dbReference type="Proteomes" id="UP000886939">
    <property type="component" value="Unassembled WGS sequence"/>
</dbReference>
<protein>
    <recommendedName>
        <fullName evidence="6">Putative mRNA interferase YoeB</fullName>
    </recommendedName>
</protein>
<comment type="caution">
    <text evidence="7">The sequence shown here is derived from an EMBL/GenBank/DDBJ whole genome shotgun (WGS) entry which is preliminary data.</text>
</comment>
<evidence type="ECO:0000256" key="6">
    <source>
        <dbReference type="ARBA" id="ARBA00030388"/>
    </source>
</evidence>